<comment type="caution">
    <text evidence="1">The sequence shown here is derived from an EMBL/GenBank/DDBJ whole genome shotgun (WGS) entry which is preliminary data.</text>
</comment>
<evidence type="ECO:0000313" key="2">
    <source>
        <dbReference type="Proteomes" id="UP001055172"/>
    </source>
</evidence>
<keyword evidence="2" id="KW-1185">Reference proteome</keyword>
<accession>A0AA37GZX5</accession>
<organism evidence="1 2">
    <name type="scientific">Colletotrichum liriopes</name>
    <dbReference type="NCBI Taxonomy" id="708192"/>
    <lineage>
        <taxon>Eukaryota</taxon>
        <taxon>Fungi</taxon>
        <taxon>Dikarya</taxon>
        <taxon>Ascomycota</taxon>
        <taxon>Pezizomycotina</taxon>
        <taxon>Sordariomycetes</taxon>
        <taxon>Hypocreomycetidae</taxon>
        <taxon>Glomerellales</taxon>
        <taxon>Glomerellaceae</taxon>
        <taxon>Colletotrichum</taxon>
        <taxon>Colletotrichum spaethianum species complex</taxon>
    </lineage>
</organism>
<reference evidence="1 2" key="1">
    <citation type="submission" date="2021-07" db="EMBL/GenBank/DDBJ databases">
        <title>Genome data of Colletotrichum spaethianum.</title>
        <authorList>
            <person name="Utami Y.D."/>
            <person name="Hiruma K."/>
        </authorList>
    </citation>
    <scope>NUCLEOTIDE SEQUENCE [LARGE SCALE GENOMIC DNA]</scope>
    <source>
        <strain evidence="1 2">MAFF 242679</strain>
    </source>
</reference>
<protein>
    <submittedName>
        <fullName evidence="1">Uncharacterized protein</fullName>
    </submittedName>
</protein>
<sequence length="91" mass="9610">MGSFTQDAVQLLPLCFGGPLHEDYAADVWSSMASSWNSRACVHASPGPVPALDSGHDSCKGHAEPSGILKWVPRTSGLEQEISHTNPLLGP</sequence>
<evidence type="ECO:0000313" key="1">
    <source>
        <dbReference type="EMBL" id="GJC89406.1"/>
    </source>
</evidence>
<dbReference type="AlphaFoldDB" id="A0AA37GZX5"/>
<dbReference type="EMBL" id="BPPX01000041">
    <property type="protein sequence ID" value="GJC89406.1"/>
    <property type="molecule type" value="Genomic_DNA"/>
</dbReference>
<proteinExistence type="predicted"/>
<name>A0AA37GZX5_9PEZI</name>
<gene>
    <name evidence="1" type="ORF">ColLi_12244</name>
</gene>
<dbReference type="Proteomes" id="UP001055172">
    <property type="component" value="Unassembled WGS sequence"/>
</dbReference>